<dbReference type="GeneID" id="58048937"/>
<dbReference type="InterPro" id="IPR009057">
    <property type="entry name" value="Homeodomain-like_sf"/>
</dbReference>
<dbReference type="Proteomes" id="UP000038750">
    <property type="component" value="Unassembled WGS sequence"/>
</dbReference>
<dbReference type="STRING" id="631.CH53_1101"/>
<feature type="domain" description="HTH araC/xylS-type" evidence="9">
    <location>
        <begin position="179"/>
        <end position="277"/>
    </location>
</feature>
<reference evidence="10 12" key="1">
    <citation type="submission" date="2015-03" db="EMBL/GenBank/DDBJ databases">
        <authorList>
            <person name="Murphy D."/>
        </authorList>
    </citation>
    <scope>NUCLEOTIDE SEQUENCE [LARGE SCALE GENOMIC DNA]</scope>
    <source>
        <strain evidence="10 12">BR165/97</strain>
    </source>
</reference>
<accession>A0A0T9LHX0</accession>
<dbReference type="HAMAP" id="MF_01533">
    <property type="entry name" value="HTH_type_RhaR"/>
    <property type="match status" value="1"/>
</dbReference>
<dbReference type="PANTHER" id="PTHR43280">
    <property type="entry name" value="ARAC-FAMILY TRANSCRIPTIONAL REGULATOR"/>
    <property type="match status" value="1"/>
</dbReference>
<evidence type="ECO:0000256" key="6">
    <source>
        <dbReference type="ARBA" id="ARBA00023163"/>
    </source>
</evidence>
<dbReference type="Gene3D" id="2.60.120.10">
    <property type="entry name" value="Jelly Rolls"/>
    <property type="match status" value="1"/>
</dbReference>
<dbReference type="InterPro" id="IPR020449">
    <property type="entry name" value="Tscrpt_reg_AraC-type_HTH"/>
</dbReference>
<dbReference type="AlphaFoldDB" id="A0A0T9LHX0"/>
<evidence type="ECO:0000313" key="10">
    <source>
        <dbReference type="EMBL" id="CNE96544.1"/>
    </source>
</evidence>
<evidence type="ECO:0000256" key="5">
    <source>
        <dbReference type="ARBA" id="ARBA00023159"/>
    </source>
</evidence>
<dbReference type="OrthoDB" id="2547276at2"/>
<keyword evidence="3 8" id="KW-0805">Transcription regulation</keyword>
<keyword evidence="7 8" id="KW-0684">Rhamnose metabolism</keyword>
<organism evidence="10 12">
    <name type="scientific">Yersinia intermedia</name>
    <dbReference type="NCBI Taxonomy" id="631"/>
    <lineage>
        <taxon>Bacteria</taxon>
        <taxon>Pseudomonadati</taxon>
        <taxon>Pseudomonadota</taxon>
        <taxon>Gammaproteobacteria</taxon>
        <taxon>Enterobacterales</taxon>
        <taxon>Yersiniaceae</taxon>
        <taxon>Yersinia</taxon>
    </lineage>
</organism>
<dbReference type="Pfam" id="PF12833">
    <property type="entry name" value="HTH_18"/>
    <property type="match status" value="1"/>
</dbReference>
<dbReference type="SUPFAM" id="SSF46689">
    <property type="entry name" value="Homeodomain-like"/>
    <property type="match status" value="1"/>
</dbReference>
<dbReference type="GO" id="GO:0005737">
    <property type="term" value="C:cytoplasm"/>
    <property type="evidence" value="ECO:0007669"/>
    <property type="project" value="UniProtKB-SubCell"/>
</dbReference>
<dbReference type="RefSeq" id="WP_032907797.1">
    <property type="nucleotide sequence ID" value="NZ_CABHXJ010000002.1"/>
</dbReference>
<dbReference type="eggNOG" id="COG1917">
    <property type="taxonomic scope" value="Bacteria"/>
</dbReference>
<comment type="function">
    <text evidence="8">Activates expression of the rhaSR operon in response to L-rhamnose.</text>
</comment>
<protein>
    <recommendedName>
        <fullName evidence="8">HTH-type transcriptional activator RhaR</fullName>
    </recommendedName>
    <alternativeName>
        <fullName evidence="8">L-rhamnose operon transcriptional activator RhaR</fullName>
    </alternativeName>
</protein>
<comment type="subunit">
    <text evidence="8">Binds DNA as a dimer.</text>
</comment>
<dbReference type="InterPro" id="IPR014710">
    <property type="entry name" value="RmlC-like_jellyroll"/>
</dbReference>
<dbReference type="InterPro" id="IPR003313">
    <property type="entry name" value="AraC-bd"/>
</dbReference>
<dbReference type="PROSITE" id="PS00041">
    <property type="entry name" value="HTH_ARAC_FAMILY_1"/>
    <property type="match status" value="1"/>
</dbReference>
<keyword evidence="13" id="KW-1185">Reference proteome</keyword>
<evidence type="ECO:0000256" key="2">
    <source>
        <dbReference type="ARBA" id="ARBA00022737"/>
    </source>
</evidence>
<proteinExistence type="inferred from homology"/>
<dbReference type="InterPro" id="IPR047220">
    <property type="entry name" value="RhaR_RhaS-like_N"/>
</dbReference>
<name>A0A0T9LHX0_YERIN</name>
<dbReference type="Pfam" id="PF02311">
    <property type="entry name" value="AraC_binding"/>
    <property type="match status" value="1"/>
</dbReference>
<keyword evidence="1 8" id="KW-0963">Cytoplasm</keyword>
<evidence type="ECO:0000256" key="7">
    <source>
        <dbReference type="ARBA" id="ARBA00023308"/>
    </source>
</evidence>
<evidence type="ECO:0000256" key="3">
    <source>
        <dbReference type="ARBA" id="ARBA00023015"/>
    </source>
</evidence>
<dbReference type="GO" id="GO:0003700">
    <property type="term" value="F:DNA-binding transcription factor activity"/>
    <property type="evidence" value="ECO:0007669"/>
    <property type="project" value="UniProtKB-UniRule"/>
</dbReference>
<dbReference type="InterPro" id="IPR023699">
    <property type="entry name" value="Tscrpt_act_RhaR"/>
</dbReference>
<dbReference type="EMBL" id="CPZJ01000001">
    <property type="protein sequence ID" value="CNE96544.1"/>
    <property type="molecule type" value="Genomic_DNA"/>
</dbReference>
<dbReference type="SMART" id="SM00342">
    <property type="entry name" value="HTH_ARAC"/>
    <property type="match status" value="1"/>
</dbReference>
<keyword evidence="2 8" id="KW-0677">Repeat</keyword>
<gene>
    <name evidence="10" type="primary">rhaR_1</name>
    <name evidence="8 11" type="synonym">rhaR</name>
    <name evidence="10" type="ORF">ERS008530_00053</name>
    <name evidence="11" type="ORF">FOC37_21700</name>
</gene>
<evidence type="ECO:0000259" key="9">
    <source>
        <dbReference type="PROSITE" id="PS01124"/>
    </source>
</evidence>
<evidence type="ECO:0000256" key="1">
    <source>
        <dbReference type="ARBA" id="ARBA00022490"/>
    </source>
</evidence>
<dbReference type="NCBIfam" id="NF010026">
    <property type="entry name" value="PRK13501.1"/>
    <property type="match status" value="1"/>
</dbReference>
<dbReference type="GO" id="GO:0043565">
    <property type="term" value="F:sequence-specific DNA binding"/>
    <property type="evidence" value="ECO:0007669"/>
    <property type="project" value="InterPro"/>
</dbReference>
<keyword evidence="4 8" id="KW-0238">DNA-binding</keyword>
<evidence type="ECO:0000256" key="4">
    <source>
        <dbReference type="ARBA" id="ARBA00023125"/>
    </source>
</evidence>
<evidence type="ECO:0000256" key="8">
    <source>
        <dbReference type="HAMAP-Rule" id="MF_01533"/>
    </source>
</evidence>
<sequence length="302" mass="35236">MRIPLRLESRDYLPSEQMPVAVTNRYPQEVFAEHTHQFCEIVIVWRGNGLHVLNDHPYRITCGDVFYIQATDHHSYESVHDLVLDNIIYCPERLHLNAQWHKLLPLFGHEQNQGYWRLTTQGMAQARPIIHQLAQESRKTDSWSIQLTEVLLLQLAIVLKRHRYRAEQAHLLPDGEQLDLVMSAVQQSLATHFDMAEFCHKNQLVERSLKQLFRQQTGMSISHYLRQIRLCHAKCLLRGSEHRISDIAARCGFEDSNYFSAVFTREAGMTPRDYRQRFVRTPLLSAKNGSEKEQQHQGSTTL</sequence>
<dbReference type="PANTHER" id="PTHR43280:SF13">
    <property type="entry name" value="HTH-TYPE TRANSCRIPTIONAL ACTIVATOR RHAR"/>
    <property type="match status" value="1"/>
</dbReference>
<evidence type="ECO:0000313" key="12">
    <source>
        <dbReference type="Proteomes" id="UP000038750"/>
    </source>
</evidence>
<dbReference type="eggNOG" id="COG4977">
    <property type="taxonomic scope" value="Bacteria"/>
</dbReference>
<dbReference type="SUPFAM" id="SSF51182">
    <property type="entry name" value="RmlC-like cupins"/>
    <property type="match status" value="1"/>
</dbReference>
<dbReference type="Proteomes" id="UP000424966">
    <property type="component" value="Chromosome"/>
</dbReference>
<evidence type="ECO:0000313" key="13">
    <source>
        <dbReference type="Proteomes" id="UP000424966"/>
    </source>
</evidence>
<keyword evidence="6 8" id="KW-0804">Transcription</keyword>
<dbReference type="InterPro" id="IPR011051">
    <property type="entry name" value="RmlC_Cupin_sf"/>
</dbReference>
<feature type="site" description="Interaction with sigma-70" evidence="8">
    <location>
        <position position="246"/>
    </location>
</feature>
<dbReference type="CDD" id="cd06977">
    <property type="entry name" value="cupin_RhaR_RhaS-like_N"/>
    <property type="match status" value="1"/>
</dbReference>
<dbReference type="PROSITE" id="PS01124">
    <property type="entry name" value="HTH_ARAC_FAMILY_2"/>
    <property type="match status" value="1"/>
</dbReference>
<dbReference type="EMBL" id="CP046294">
    <property type="protein sequence ID" value="QGR72747.1"/>
    <property type="molecule type" value="Genomic_DNA"/>
</dbReference>
<dbReference type="Gene3D" id="1.10.10.60">
    <property type="entry name" value="Homeodomain-like"/>
    <property type="match status" value="1"/>
</dbReference>
<keyword evidence="5 8" id="KW-0010">Activator</keyword>
<dbReference type="PRINTS" id="PR00032">
    <property type="entry name" value="HTHARAC"/>
</dbReference>
<dbReference type="GO" id="GO:0045893">
    <property type="term" value="P:positive regulation of DNA-templated transcription"/>
    <property type="evidence" value="ECO:0007669"/>
    <property type="project" value="UniProtKB-UniRule"/>
</dbReference>
<dbReference type="InterPro" id="IPR018062">
    <property type="entry name" value="HTH_AraC-typ_CS"/>
</dbReference>
<dbReference type="InterPro" id="IPR018060">
    <property type="entry name" value="HTH_AraC"/>
</dbReference>
<evidence type="ECO:0000313" key="11">
    <source>
        <dbReference type="EMBL" id="QGR72747.1"/>
    </source>
</evidence>
<dbReference type="KEGG" id="yin:CH53_1101"/>
<comment type="subcellular location">
    <subcellularLocation>
        <location evidence="8">Cytoplasm</location>
    </subcellularLocation>
</comment>
<reference evidence="11 13" key="2">
    <citation type="submission" date="2019-11" db="EMBL/GenBank/DDBJ databases">
        <title>FDA dAtabase for Regulatory Grade micrObial Sequences (FDA-ARGOS): Supporting development and validation of Infectious Disease Dx tests.</title>
        <authorList>
            <person name="Patel R."/>
            <person name="Rucinski S."/>
            <person name="Tallon L."/>
            <person name="Sadzewicz L."/>
            <person name="Vavikolanu K."/>
            <person name="Mehta A."/>
            <person name="Aluvathingal J."/>
            <person name="Nadendla S."/>
            <person name="Nandy P."/>
            <person name="Geyer C."/>
            <person name="Yan Y."/>
            <person name="Sichtig H."/>
        </authorList>
    </citation>
    <scope>NUCLEOTIDE SEQUENCE [LARGE SCALE GENOMIC DNA]</scope>
    <source>
        <strain evidence="11 13">FDAARGOS_729</strain>
    </source>
</reference>